<comment type="caution">
    <text evidence="2">The sequence shown here is derived from an EMBL/GenBank/DDBJ whole genome shotgun (WGS) entry which is preliminary data.</text>
</comment>
<accession>A0A9W6TYK2</accession>
<proteinExistence type="predicted"/>
<keyword evidence="1" id="KW-0175">Coiled coil</keyword>
<keyword evidence="3" id="KW-1185">Reference proteome</keyword>
<evidence type="ECO:0000313" key="2">
    <source>
        <dbReference type="EMBL" id="GMF22499.1"/>
    </source>
</evidence>
<dbReference type="OrthoDB" id="104149at2759"/>
<evidence type="ECO:0000313" key="3">
    <source>
        <dbReference type="Proteomes" id="UP001165083"/>
    </source>
</evidence>
<name>A0A9W6TYK2_9STRA</name>
<dbReference type="Proteomes" id="UP001165083">
    <property type="component" value="Unassembled WGS sequence"/>
</dbReference>
<gene>
    <name evidence="2" type="ORF">Plil01_000898000</name>
</gene>
<protein>
    <submittedName>
        <fullName evidence="2">Unnamed protein product</fullName>
    </submittedName>
</protein>
<organism evidence="2 3">
    <name type="scientific">Phytophthora lilii</name>
    <dbReference type="NCBI Taxonomy" id="2077276"/>
    <lineage>
        <taxon>Eukaryota</taxon>
        <taxon>Sar</taxon>
        <taxon>Stramenopiles</taxon>
        <taxon>Oomycota</taxon>
        <taxon>Peronosporomycetes</taxon>
        <taxon>Peronosporales</taxon>
        <taxon>Peronosporaceae</taxon>
        <taxon>Phytophthora</taxon>
    </lineage>
</organism>
<dbReference type="AlphaFoldDB" id="A0A9W6TYK2"/>
<reference evidence="2" key="1">
    <citation type="submission" date="2023-04" db="EMBL/GenBank/DDBJ databases">
        <title>Phytophthora lilii NBRC 32176.</title>
        <authorList>
            <person name="Ichikawa N."/>
            <person name="Sato H."/>
            <person name="Tonouchi N."/>
        </authorList>
    </citation>
    <scope>NUCLEOTIDE SEQUENCE</scope>
    <source>
        <strain evidence="2">NBRC 32176</strain>
    </source>
</reference>
<dbReference type="EMBL" id="BSXW01000443">
    <property type="protein sequence ID" value="GMF22499.1"/>
    <property type="molecule type" value="Genomic_DNA"/>
</dbReference>
<sequence>MEVEVRVVRARVWLSSSLFLCQDGFLSLTRVGDTEHVAHATLRAVEGKNGEQRSLADIAQQQGQQKCFRTVTVGWEEQQNGTVPGTTCPKFVLPEDLVVQDDKRRKANQHIVLPRLDFDLFLLRPRSRAGASARSRQQTVYVGTSGWQLSEKDVEALVSSREVVFLTTLLDGLGTFEVKLRCISSNAPTDKLTTTDPAVEEESEAPTGFSVNWSSSEALQKDLAGKGDVLNLHYSCVLLLPLYCALFYAARLKAEADKKLIAQLKQTVAKASTFLESRGILLIHLHRSRAASKIQRKFRKMLQKKEEVIARLRQEEEARIAAKRAKIREKVVERNRQRAFAMRIQLQAHLDKTYQPSPKSSRSVHEIKRIAEQMETERAKLQQRLAILEMQRKQLAASMRNSALRSNQFSPQRHSDKLLDDELVRAVQELHCSRTCSNQM</sequence>
<evidence type="ECO:0000256" key="1">
    <source>
        <dbReference type="SAM" id="Coils"/>
    </source>
</evidence>
<feature type="coiled-coil region" evidence="1">
    <location>
        <begin position="364"/>
        <end position="398"/>
    </location>
</feature>